<keyword evidence="1" id="KW-0812">Transmembrane</keyword>
<evidence type="ECO:0000256" key="1">
    <source>
        <dbReference type="SAM" id="Phobius"/>
    </source>
</evidence>
<sequence>MAKTGKFFLATMFGAVAGAIGGLLLAPKSGKETREDIRNLMAKLGKEVQGTVKDTKEKVTDIFGQVTDTTMAKYKEVKSAVMNKVAEVKTAGKEIDKEKYGIVVEDVVKEFKDDFKETKDGARKMIGYLKKDWIKVKKALF</sequence>
<evidence type="ECO:0000313" key="2">
    <source>
        <dbReference type="EMBL" id="MPM35410.1"/>
    </source>
</evidence>
<organism evidence="2">
    <name type="scientific">bioreactor metagenome</name>
    <dbReference type="NCBI Taxonomy" id="1076179"/>
    <lineage>
        <taxon>unclassified sequences</taxon>
        <taxon>metagenomes</taxon>
        <taxon>ecological metagenomes</taxon>
    </lineage>
</organism>
<proteinExistence type="predicted"/>
<gene>
    <name evidence="2" type="ORF">SDC9_82002</name>
</gene>
<dbReference type="InterPro" id="IPR052928">
    <property type="entry name" value="Desiccation-related_membrane"/>
</dbReference>
<dbReference type="InterPro" id="IPR024623">
    <property type="entry name" value="YtxH"/>
</dbReference>
<dbReference type="EMBL" id="VSSQ01007277">
    <property type="protein sequence ID" value="MPM35410.1"/>
    <property type="molecule type" value="Genomic_DNA"/>
</dbReference>
<dbReference type="Pfam" id="PF12732">
    <property type="entry name" value="YtxH"/>
    <property type="match status" value="1"/>
</dbReference>
<accession>A0A644Z3E7</accession>
<evidence type="ECO:0008006" key="3">
    <source>
        <dbReference type="Google" id="ProtNLM"/>
    </source>
</evidence>
<dbReference type="PANTHER" id="PTHR35792">
    <property type="entry name" value="GENERAL STRESS PROTEIN"/>
    <property type="match status" value="1"/>
</dbReference>
<comment type="caution">
    <text evidence="2">The sequence shown here is derived from an EMBL/GenBank/DDBJ whole genome shotgun (WGS) entry which is preliminary data.</text>
</comment>
<keyword evidence="1" id="KW-0472">Membrane</keyword>
<dbReference type="PANTHER" id="PTHR35792:SF2">
    <property type="entry name" value="GENERAL STRESS PROTEIN"/>
    <property type="match status" value="1"/>
</dbReference>
<feature type="transmembrane region" description="Helical" evidence="1">
    <location>
        <begin position="6"/>
        <end position="26"/>
    </location>
</feature>
<protein>
    <recommendedName>
        <fullName evidence="3">YtxH-like protein</fullName>
    </recommendedName>
</protein>
<reference evidence="2" key="1">
    <citation type="submission" date="2019-08" db="EMBL/GenBank/DDBJ databases">
        <authorList>
            <person name="Kucharzyk K."/>
            <person name="Murdoch R.W."/>
            <person name="Higgins S."/>
            <person name="Loffler F."/>
        </authorList>
    </citation>
    <scope>NUCLEOTIDE SEQUENCE</scope>
</reference>
<keyword evidence="1" id="KW-1133">Transmembrane helix</keyword>
<name>A0A644Z3E7_9ZZZZ</name>
<dbReference type="AlphaFoldDB" id="A0A644Z3E7"/>